<keyword evidence="3" id="KW-0436">Ligase</keyword>
<dbReference type="Gene3D" id="3.40.50.12780">
    <property type="entry name" value="N-terminal domain of ligase-like"/>
    <property type="match status" value="1"/>
</dbReference>
<dbReference type="GO" id="GO:0031956">
    <property type="term" value="F:medium-chain fatty acid-CoA ligase activity"/>
    <property type="evidence" value="ECO:0007669"/>
    <property type="project" value="TreeGrafter"/>
</dbReference>
<gene>
    <name evidence="3" type="primary">caiC</name>
    <name evidence="3" type="ORF">GLIP_1360</name>
</gene>
<dbReference type="PANTHER" id="PTHR43201">
    <property type="entry name" value="ACYL-COA SYNTHETASE"/>
    <property type="match status" value="1"/>
</dbReference>
<dbReference type="STRING" id="1127673.GLIP_1360"/>
<evidence type="ECO:0000313" key="3">
    <source>
        <dbReference type="EMBL" id="GAC14001.1"/>
    </source>
</evidence>
<feature type="domain" description="AMP-dependent synthetase/ligase" evidence="1">
    <location>
        <begin position="48"/>
        <end position="425"/>
    </location>
</feature>
<dbReference type="Pfam" id="PF00501">
    <property type="entry name" value="AMP-binding"/>
    <property type="match status" value="1"/>
</dbReference>
<organism evidence="3 4">
    <name type="scientific">Aliiglaciecola lipolytica E3</name>
    <dbReference type="NCBI Taxonomy" id="1127673"/>
    <lineage>
        <taxon>Bacteria</taxon>
        <taxon>Pseudomonadati</taxon>
        <taxon>Pseudomonadota</taxon>
        <taxon>Gammaproteobacteria</taxon>
        <taxon>Alteromonadales</taxon>
        <taxon>Alteromonadaceae</taxon>
        <taxon>Aliiglaciecola</taxon>
    </lineage>
</organism>
<evidence type="ECO:0000259" key="1">
    <source>
        <dbReference type="Pfam" id="PF00501"/>
    </source>
</evidence>
<feature type="domain" description="AMP-binding enzyme C-terminal" evidence="2">
    <location>
        <begin position="476"/>
        <end position="552"/>
    </location>
</feature>
<dbReference type="OrthoDB" id="9803968at2"/>
<dbReference type="eggNOG" id="COG0318">
    <property type="taxonomic scope" value="Bacteria"/>
</dbReference>
<accession>K6XQN5</accession>
<evidence type="ECO:0000259" key="2">
    <source>
        <dbReference type="Pfam" id="PF13193"/>
    </source>
</evidence>
<dbReference type="GO" id="GO:0006631">
    <property type="term" value="P:fatty acid metabolic process"/>
    <property type="evidence" value="ECO:0007669"/>
    <property type="project" value="TreeGrafter"/>
</dbReference>
<protein>
    <submittedName>
        <fullName evidence="3">Crotonobetaine/carnitine-CoA ligase</fullName>
        <ecNumber evidence="3">6.2.1.-</ecNumber>
    </submittedName>
</protein>
<dbReference type="InterPro" id="IPR025110">
    <property type="entry name" value="AMP-bd_C"/>
</dbReference>
<dbReference type="InterPro" id="IPR045851">
    <property type="entry name" value="AMP-bd_C_sf"/>
</dbReference>
<sequence length="564" mass="61198">MSLVEKIDGINAQLLGPGAPFEIVEKSINGHVYNIYKNAPLTLSQVIENARRTDEQNFLVYQQQRISFQSFFKRVDSLASWMHQHGIKKGDRVAIAMRNRPEWVIAFSAIALIGAVPAPLNSFGMTKELCDALSDIEAKLLICDGARYSRVHQSSAWSGVSLVLNDTSLDLTGVSKTHDLDKALHFPALELKQPKLEDTDPALILFTSGATSKAKAVISSHIAVCQALFNIDYISAISAMTSPEAIARILEKQLVPTLLTAVPLFHVSGLHAQLLTALRAGSRLVFTHKWEAKEALKIIKKEQVTQFNGAPSMVMQLLREPEFNTPEIMKTFGGLGFGGSGLPNSLVDNALSILNQHMVGIGFGMTETNGVGAACSGTLFSLEPKSSGLKSPIIDIRICSTDGVSLKTNEIGEVCMRGISLMDGYIGKSSSNTDTFKDGWLHSGDIGYLDDKGFLFIVDRIKDVIIRAGENISAAEVESCLLEHSGVDEAAVFGIADDETGEAVVAVVHPLENMSINENDLIAHTTACLAKYKVPTKIHISQTRLPRNPAGKLLRSELKKSIYS</sequence>
<dbReference type="AlphaFoldDB" id="K6XQN5"/>
<proteinExistence type="predicted"/>
<dbReference type="SUPFAM" id="SSF56801">
    <property type="entry name" value="Acetyl-CoA synthetase-like"/>
    <property type="match status" value="1"/>
</dbReference>
<keyword evidence="4" id="KW-1185">Reference proteome</keyword>
<comment type="caution">
    <text evidence="3">The sequence shown here is derived from an EMBL/GenBank/DDBJ whole genome shotgun (WGS) entry which is preliminary data.</text>
</comment>
<reference evidence="3 4" key="1">
    <citation type="journal article" date="2017" name="Antonie Van Leeuwenhoek">
        <title>Rhizobium rhizosphaerae sp. nov., a novel species isolated from rice rhizosphere.</title>
        <authorList>
            <person name="Zhao J.J."/>
            <person name="Zhang J."/>
            <person name="Zhang R.J."/>
            <person name="Zhang C.W."/>
            <person name="Yin H.Q."/>
            <person name="Zhang X.X."/>
        </authorList>
    </citation>
    <scope>NUCLEOTIDE SEQUENCE [LARGE SCALE GENOMIC DNA]</scope>
    <source>
        <strain evidence="3 4">E3</strain>
    </source>
</reference>
<dbReference type="RefSeq" id="WP_008843817.1">
    <property type="nucleotide sequence ID" value="NZ_BAEN01000030.1"/>
</dbReference>
<dbReference type="Proteomes" id="UP000006334">
    <property type="component" value="Unassembled WGS sequence"/>
</dbReference>
<dbReference type="Gene3D" id="3.30.300.30">
    <property type="match status" value="1"/>
</dbReference>
<dbReference type="PANTHER" id="PTHR43201:SF32">
    <property type="entry name" value="2-SUCCINYLBENZOATE--COA LIGASE, CHLOROPLASTIC_PEROXISOMAL"/>
    <property type="match status" value="1"/>
</dbReference>
<dbReference type="Pfam" id="PF13193">
    <property type="entry name" value="AMP-binding_C"/>
    <property type="match status" value="1"/>
</dbReference>
<evidence type="ECO:0000313" key="4">
    <source>
        <dbReference type="Proteomes" id="UP000006334"/>
    </source>
</evidence>
<dbReference type="InterPro" id="IPR000873">
    <property type="entry name" value="AMP-dep_synth/lig_dom"/>
</dbReference>
<dbReference type="InterPro" id="IPR042099">
    <property type="entry name" value="ANL_N_sf"/>
</dbReference>
<dbReference type="EMBL" id="BAEN01000030">
    <property type="protein sequence ID" value="GAC14001.1"/>
    <property type="molecule type" value="Genomic_DNA"/>
</dbReference>
<dbReference type="EC" id="6.2.1.-" evidence="3"/>
<name>K6XQN5_9ALTE</name>